<protein>
    <recommendedName>
        <fullName evidence="4">SAM domain-containing protein</fullName>
    </recommendedName>
</protein>
<proteinExistence type="predicted"/>
<name>A0A194WWA0_MOLSC</name>
<dbReference type="KEGG" id="psco:LY89DRAFT_214216"/>
<dbReference type="EMBL" id="KQ947425">
    <property type="protein sequence ID" value="KUJ11857.1"/>
    <property type="molecule type" value="Genomic_DNA"/>
</dbReference>
<dbReference type="GeneID" id="28815614"/>
<feature type="region of interest" description="Disordered" evidence="1">
    <location>
        <begin position="1"/>
        <end position="31"/>
    </location>
</feature>
<dbReference type="Proteomes" id="UP000070700">
    <property type="component" value="Unassembled WGS sequence"/>
</dbReference>
<dbReference type="RefSeq" id="XP_018066212.1">
    <property type="nucleotide sequence ID" value="XM_018205888.1"/>
</dbReference>
<keyword evidence="3" id="KW-1185">Reference proteome</keyword>
<organism evidence="2 3">
    <name type="scientific">Mollisia scopiformis</name>
    <name type="common">Conifer needle endophyte fungus</name>
    <name type="synonym">Phialocephala scopiformis</name>
    <dbReference type="NCBI Taxonomy" id="149040"/>
    <lineage>
        <taxon>Eukaryota</taxon>
        <taxon>Fungi</taxon>
        <taxon>Dikarya</taxon>
        <taxon>Ascomycota</taxon>
        <taxon>Pezizomycotina</taxon>
        <taxon>Leotiomycetes</taxon>
        <taxon>Helotiales</taxon>
        <taxon>Mollisiaceae</taxon>
        <taxon>Mollisia</taxon>
    </lineage>
</organism>
<accession>A0A194WWA0</accession>
<evidence type="ECO:0008006" key="4">
    <source>
        <dbReference type="Google" id="ProtNLM"/>
    </source>
</evidence>
<dbReference type="AlphaFoldDB" id="A0A194WWA0"/>
<dbReference type="InParanoid" id="A0A194WWA0"/>
<evidence type="ECO:0000256" key="1">
    <source>
        <dbReference type="SAM" id="MobiDB-lite"/>
    </source>
</evidence>
<evidence type="ECO:0000313" key="3">
    <source>
        <dbReference type="Proteomes" id="UP000070700"/>
    </source>
</evidence>
<sequence length="128" mass="14506">MRNQYHSLSTSPSASEPEHTTSTYPAITIQTPPDKAWTRDECRDWLNKVGVEACHLDPREALAKAQLWDWTSVVLITKSERDLRDILGNVLGMEAYARVYDSTVRFFPGHMYVPSKFPGPIEVSSKIP</sequence>
<reference evidence="2 3" key="1">
    <citation type="submission" date="2015-10" db="EMBL/GenBank/DDBJ databases">
        <title>Full genome of DAOMC 229536 Phialocephala scopiformis, a fungal endophyte of spruce producing the potent anti-insectan compound rugulosin.</title>
        <authorList>
            <consortium name="DOE Joint Genome Institute"/>
            <person name="Walker A.K."/>
            <person name="Frasz S.L."/>
            <person name="Seifert K.A."/>
            <person name="Miller J.D."/>
            <person name="Mondo S.J."/>
            <person name="Labutti K."/>
            <person name="Lipzen A."/>
            <person name="Dockter R."/>
            <person name="Kennedy M."/>
            <person name="Grigoriev I.V."/>
            <person name="Spatafora J.W."/>
        </authorList>
    </citation>
    <scope>NUCLEOTIDE SEQUENCE [LARGE SCALE GENOMIC DNA]</scope>
    <source>
        <strain evidence="2 3">CBS 120377</strain>
    </source>
</reference>
<gene>
    <name evidence="2" type="ORF">LY89DRAFT_214216</name>
</gene>
<evidence type="ECO:0000313" key="2">
    <source>
        <dbReference type="EMBL" id="KUJ11857.1"/>
    </source>
</evidence>